<feature type="compositionally biased region" description="Basic and acidic residues" evidence="1">
    <location>
        <begin position="170"/>
        <end position="201"/>
    </location>
</feature>
<name>A0A9W9IDC9_9EURO</name>
<feature type="compositionally biased region" description="Low complexity" evidence="1">
    <location>
        <begin position="308"/>
        <end position="318"/>
    </location>
</feature>
<feature type="compositionally biased region" description="Low complexity" evidence="1">
    <location>
        <begin position="23"/>
        <end position="34"/>
    </location>
</feature>
<feature type="compositionally biased region" description="Acidic residues" evidence="1">
    <location>
        <begin position="144"/>
        <end position="160"/>
    </location>
</feature>
<feature type="compositionally biased region" description="Basic and acidic residues" evidence="1">
    <location>
        <begin position="321"/>
        <end position="332"/>
    </location>
</feature>
<evidence type="ECO:0000313" key="3">
    <source>
        <dbReference type="Proteomes" id="UP001146351"/>
    </source>
</evidence>
<feature type="compositionally biased region" description="Polar residues" evidence="1">
    <location>
        <begin position="103"/>
        <end position="115"/>
    </location>
</feature>
<sequence length="352" mass="38657">MLSNFVTAAKGLFKRQGSEDELAGPAGTSAAATSEMVTPRQGDVAPQNTARDSKSNGVAKGKRKAQPVNTEKPIDKQSKRRKRSSLETAEGSEDITIQPPNPLSANGTKQSNHTETASKKHFRFDSEEPAMPEQPQQQEPIEAPNDDDDSDSDSDDDAPETIDNSAQLIKIKEQAKRQEKLKQREDDLKREKRRKLDERRKLQAQTSKSKENSAPNDDLLSESTTTLQGSTTNDARRRALPALLPDDILNAEPVVRPPTPPTEDTFAAPKKPSKLRFLDKTEKAPKDVHAGDVTIRVLDAPSTKHSSKPSLAPKASKSGRNVKENWLNRDKSTARVNGMRRTAGGSSGFVRR</sequence>
<dbReference type="Pfam" id="PF08297">
    <property type="entry name" value="U3_snoRNA_assoc"/>
    <property type="match status" value="1"/>
</dbReference>
<protein>
    <recommendedName>
        <fullName evidence="4">Immediate-early protein</fullName>
    </recommendedName>
</protein>
<dbReference type="OrthoDB" id="5423707at2759"/>
<feature type="compositionally biased region" description="Polar residues" evidence="1">
    <location>
        <begin position="203"/>
        <end position="233"/>
    </location>
</feature>
<evidence type="ECO:0000256" key="1">
    <source>
        <dbReference type="SAM" id="MobiDB-lite"/>
    </source>
</evidence>
<evidence type="ECO:0000313" key="2">
    <source>
        <dbReference type="EMBL" id="KAJ5172822.1"/>
    </source>
</evidence>
<reference evidence="2" key="1">
    <citation type="submission" date="2022-11" db="EMBL/GenBank/DDBJ databases">
        <authorList>
            <person name="Petersen C."/>
        </authorList>
    </citation>
    <scope>NUCLEOTIDE SEQUENCE</scope>
    <source>
        <strain evidence="2">IBT 21917</strain>
    </source>
</reference>
<feature type="compositionally biased region" description="Basic and acidic residues" evidence="1">
    <location>
        <begin position="276"/>
        <end position="290"/>
    </location>
</feature>
<organism evidence="2 3">
    <name type="scientific">Penicillium capsulatum</name>
    <dbReference type="NCBI Taxonomy" id="69766"/>
    <lineage>
        <taxon>Eukaryota</taxon>
        <taxon>Fungi</taxon>
        <taxon>Dikarya</taxon>
        <taxon>Ascomycota</taxon>
        <taxon>Pezizomycotina</taxon>
        <taxon>Eurotiomycetes</taxon>
        <taxon>Eurotiomycetidae</taxon>
        <taxon>Eurotiales</taxon>
        <taxon>Aspergillaceae</taxon>
        <taxon>Penicillium</taxon>
    </lineage>
</organism>
<dbReference type="Proteomes" id="UP001146351">
    <property type="component" value="Unassembled WGS sequence"/>
</dbReference>
<dbReference type="GO" id="GO:0030515">
    <property type="term" value="F:snoRNA binding"/>
    <property type="evidence" value="ECO:0007669"/>
    <property type="project" value="InterPro"/>
</dbReference>
<proteinExistence type="predicted"/>
<reference evidence="2" key="2">
    <citation type="journal article" date="2023" name="IMA Fungus">
        <title>Comparative genomic study of the Penicillium genus elucidates a diverse pangenome and 15 lateral gene transfer events.</title>
        <authorList>
            <person name="Petersen C."/>
            <person name="Sorensen T."/>
            <person name="Nielsen M.R."/>
            <person name="Sondergaard T.E."/>
            <person name="Sorensen J.L."/>
            <person name="Fitzpatrick D.A."/>
            <person name="Frisvad J.C."/>
            <person name="Nielsen K.L."/>
        </authorList>
    </citation>
    <scope>NUCLEOTIDE SEQUENCE</scope>
    <source>
        <strain evidence="2">IBT 21917</strain>
    </source>
</reference>
<dbReference type="EMBL" id="JAPQKO010000003">
    <property type="protein sequence ID" value="KAJ5172822.1"/>
    <property type="molecule type" value="Genomic_DNA"/>
</dbReference>
<keyword evidence="3" id="KW-1185">Reference proteome</keyword>
<accession>A0A9W9IDC9</accession>
<feature type="compositionally biased region" description="Low complexity" evidence="1">
    <location>
        <begin position="129"/>
        <end position="143"/>
    </location>
</feature>
<dbReference type="AlphaFoldDB" id="A0A9W9IDC9"/>
<feature type="region of interest" description="Disordered" evidence="1">
    <location>
        <begin position="11"/>
        <end position="332"/>
    </location>
</feature>
<dbReference type="GO" id="GO:0006364">
    <property type="term" value="P:rRNA processing"/>
    <property type="evidence" value="ECO:0007669"/>
    <property type="project" value="InterPro"/>
</dbReference>
<comment type="caution">
    <text evidence="2">The sequence shown here is derived from an EMBL/GenBank/DDBJ whole genome shotgun (WGS) entry which is preliminary data.</text>
</comment>
<evidence type="ECO:0008006" key="4">
    <source>
        <dbReference type="Google" id="ProtNLM"/>
    </source>
</evidence>
<gene>
    <name evidence="2" type="ORF">N7492_005415</name>
</gene>
<dbReference type="InterPro" id="IPR013268">
    <property type="entry name" value="UTP16"/>
</dbReference>